<accession>A0A0L6V9J4</accession>
<comment type="caution">
    <text evidence="1">The sequence shown here is derived from an EMBL/GenBank/DDBJ whole genome shotgun (WGS) entry which is preliminary data.</text>
</comment>
<dbReference type="OrthoDB" id="10621660at2759"/>
<evidence type="ECO:0000313" key="1">
    <source>
        <dbReference type="EMBL" id="KNZ56795.1"/>
    </source>
</evidence>
<gene>
    <name evidence="1" type="ORF">VP01_2316g4</name>
</gene>
<dbReference type="Proteomes" id="UP000037035">
    <property type="component" value="Unassembled WGS sequence"/>
</dbReference>
<keyword evidence="2" id="KW-1185">Reference proteome</keyword>
<evidence type="ECO:0000313" key="2">
    <source>
        <dbReference type="Proteomes" id="UP000037035"/>
    </source>
</evidence>
<protein>
    <submittedName>
        <fullName evidence="1">Uncharacterized protein</fullName>
    </submittedName>
</protein>
<dbReference type="AlphaFoldDB" id="A0A0L6V9J4"/>
<sequence length="174" mass="19675">MWHLAPRTSISTGRLHLCLLEKDHQLTIPNNQWYCPEILNFPLLTSFPANKKTVSPHEYISVSSKKTHPKSNLVQFLYWIHTPPPNSISQWAKLASVKVMAHKLSKPQAPKVVKGGDQLVQSAKVLNNLEFLKKNSSTFIPEENTNNSNTQVTKCVNELSQSRELNSEHWPIGG</sequence>
<dbReference type="VEuPathDB" id="FungiDB:VP01_2316g4"/>
<dbReference type="EMBL" id="LAVV01007188">
    <property type="protein sequence ID" value="KNZ56795.1"/>
    <property type="molecule type" value="Genomic_DNA"/>
</dbReference>
<reference evidence="1 2" key="1">
    <citation type="submission" date="2015-08" db="EMBL/GenBank/DDBJ databases">
        <title>Next Generation Sequencing and Analysis of the Genome of Puccinia sorghi L Schw, the Causal Agent of Maize Common Rust.</title>
        <authorList>
            <person name="Rochi L."/>
            <person name="Burguener G."/>
            <person name="Darino M."/>
            <person name="Turjanski A."/>
            <person name="Kreff E."/>
            <person name="Dieguez M.J."/>
            <person name="Sacco F."/>
        </authorList>
    </citation>
    <scope>NUCLEOTIDE SEQUENCE [LARGE SCALE GENOMIC DNA]</scope>
    <source>
        <strain evidence="1 2">RO10H11247</strain>
    </source>
</reference>
<name>A0A0L6V9J4_9BASI</name>
<organism evidence="1 2">
    <name type="scientific">Puccinia sorghi</name>
    <dbReference type="NCBI Taxonomy" id="27349"/>
    <lineage>
        <taxon>Eukaryota</taxon>
        <taxon>Fungi</taxon>
        <taxon>Dikarya</taxon>
        <taxon>Basidiomycota</taxon>
        <taxon>Pucciniomycotina</taxon>
        <taxon>Pucciniomycetes</taxon>
        <taxon>Pucciniales</taxon>
        <taxon>Pucciniaceae</taxon>
        <taxon>Puccinia</taxon>
    </lineage>
</organism>
<proteinExistence type="predicted"/>